<feature type="DNA-binding region" description="H-T-H motif" evidence="4">
    <location>
        <begin position="37"/>
        <end position="56"/>
    </location>
</feature>
<evidence type="ECO:0000256" key="4">
    <source>
        <dbReference type="PROSITE-ProRule" id="PRU00335"/>
    </source>
</evidence>
<evidence type="ECO:0000313" key="7">
    <source>
        <dbReference type="Proteomes" id="UP001500665"/>
    </source>
</evidence>
<dbReference type="SUPFAM" id="SSF46689">
    <property type="entry name" value="Homeodomain-like"/>
    <property type="match status" value="1"/>
</dbReference>
<dbReference type="EMBL" id="BAAAHH010000004">
    <property type="protein sequence ID" value="GAA0943997.1"/>
    <property type="molecule type" value="Genomic_DNA"/>
</dbReference>
<dbReference type="Gene3D" id="1.10.357.10">
    <property type="entry name" value="Tetracycline Repressor, domain 2"/>
    <property type="match status" value="1"/>
</dbReference>
<dbReference type="PROSITE" id="PS50977">
    <property type="entry name" value="HTH_TETR_2"/>
    <property type="match status" value="1"/>
</dbReference>
<accession>A0ABN1QKG8</accession>
<dbReference type="InterPro" id="IPR009057">
    <property type="entry name" value="Homeodomain-like_sf"/>
</dbReference>
<keyword evidence="3" id="KW-0804">Transcription</keyword>
<dbReference type="InterPro" id="IPR023772">
    <property type="entry name" value="DNA-bd_HTH_TetR-type_CS"/>
</dbReference>
<protein>
    <submittedName>
        <fullName evidence="6">TetR family transcriptional regulator</fullName>
    </submittedName>
</protein>
<evidence type="ECO:0000313" key="6">
    <source>
        <dbReference type="EMBL" id="GAA0943997.1"/>
    </source>
</evidence>
<evidence type="ECO:0000256" key="1">
    <source>
        <dbReference type="ARBA" id="ARBA00023015"/>
    </source>
</evidence>
<name>A0ABN1QKG8_9ACTN</name>
<dbReference type="PANTHER" id="PTHR30055">
    <property type="entry name" value="HTH-TYPE TRANSCRIPTIONAL REGULATOR RUTR"/>
    <property type="match status" value="1"/>
</dbReference>
<gene>
    <name evidence="6" type="ORF">GCM10009550_16450</name>
</gene>
<keyword evidence="7" id="KW-1185">Reference proteome</keyword>
<dbReference type="PANTHER" id="PTHR30055:SF238">
    <property type="entry name" value="MYCOFACTOCIN BIOSYNTHESIS TRANSCRIPTIONAL REGULATOR MFTR-RELATED"/>
    <property type="match status" value="1"/>
</dbReference>
<organism evidence="6 7">
    <name type="scientific">Actinocorallia libanotica</name>
    <dbReference type="NCBI Taxonomy" id="46162"/>
    <lineage>
        <taxon>Bacteria</taxon>
        <taxon>Bacillati</taxon>
        <taxon>Actinomycetota</taxon>
        <taxon>Actinomycetes</taxon>
        <taxon>Streptosporangiales</taxon>
        <taxon>Thermomonosporaceae</taxon>
        <taxon>Actinocorallia</taxon>
    </lineage>
</organism>
<keyword evidence="1" id="KW-0805">Transcription regulation</keyword>
<dbReference type="InterPro" id="IPR050109">
    <property type="entry name" value="HTH-type_TetR-like_transc_reg"/>
</dbReference>
<sequence>MPQEARTSRAERTVRTRQGLIDAALRLFAERGYEATTTEEIAEAAGVSPRTFFRYFPTKESVLLGGESDFVRSFAGVYLAQPESMTELEAMRASFAVLAPGLHRLRGEIKLYRRAVASSFTLRGRESAGHAENAGALAEAIARRRGLAAPDAACDLLGALGLTVLDHALTRWLDGPAQTPFSRVIDDSFAVLQELARPAAP</sequence>
<dbReference type="Pfam" id="PF00440">
    <property type="entry name" value="TetR_N"/>
    <property type="match status" value="1"/>
</dbReference>
<evidence type="ECO:0000256" key="3">
    <source>
        <dbReference type="ARBA" id="ARBA00023163"/>
    </source>
</evidence>
<dbReference type="PROSITE" id="PS01081">
    <property type="entry name" value="HTH_TETR_1"/>
    <property type="match status" value="1"/>
</dbReference>
<dbReference type="Pfam" id="PF17754">
    <property type="entry name" value="TetR_C_14"/>
    <property type="match status" value="1"/>
</dbReference>
<feature type="domain" description="HTH tetR-type" evidence="5">
    <location>
        <begin position="14"/>
        <end position="74"/>
    </location>
</feature>
<keyword evidence="2 4" id="KW-0238">DNA-binding</keyword>
<dbReference type="InterPro" id="IPR041347">
    <property type="entry name" value="MftR_C"/>
</dbReference>
<dbReference type="InterPro" id="IPR001647">
    <property type="entry name" value="HTH_TetR"/>
</dbReference>
<evidence type="ECO:0000256" key="2">
    <source>
        <dbReference type="ARBA" id="ARBA00023125"/>
    </source>
</evidence>
<comment type="caution">
    <text evidence="6">The sequence shown here is derived from an EMBL/GenBank/DDBJ whole genome shotgun (WGS) entry which is preliminary data.</text>
</comment>
<reference evidence="6 7" key="1">
    <citation type="journal article" date="2019" name="Int. J. Syst. Evol. Microbiol.">
        <title>The Global Catalogue of Microorganisms (GCM) 10K type strain sequencing project: providing services to taxonomists for standard genome sequencing and annotation.</title>
        <authorList>
            <consortium name="The Broad Institute Genomics Platform"/>
            <consortium name="The Broad Institute Genome Sequencing Center for Infectious Disease"/>
            <person name="Wu L."/>
            <person name="Ma J."/>
        </authorList>
    </citation>
    <scope>NUCLEOTIDE SEQUENCE [LARGE SCALE GENOMIC DNA]</scope>
    <source>
        <strain evidence="6 7">JCM 10696</strain>
    </source>
</reference>
<evidence type="ECO:0000259" key="5">
    <source>
        <dbReference type="PROSITE" id="PS50977"/>
    </source>
</evidence>
<dbReference type="RefSeq" id="WP_344238432.1">
    <property type="nucleotide sequence ID" value="NZ_BAAAHH010000004.1"/>
</dbReference>
<dbReference type="Proteomes" id="UP001500665">
    <property type="component" value="Unassembled WGS sequence"/>
</dbReference>
<proteinExistence type="predicted"/>
<dbReference type="PRINTS" id="PR00455">
    <property type="entry name" value="HTHTETR"/>
</dbReference>